<accession>A0A0S8GG95</accession>
<evidence type="ECO:0000313" key="2">
    <source>
        <dbReference type="Proteomes" id="UP000051096"/>
    </source>
</evidence>
<evidence type="ECO:0008006" key="3">
    <source>
        <dbReference type="Google" id="ProtNLM"/>
    </source>
</evidence>
<protein>
    <recommendedName>
        <fullName evidence="3">GON domain-containing protein</fullName>
    </recommendedName>
</protein>
<sequence>MKGISDLIGYCGLYCGACSFKVAHDENERGHLLCMPSHFDKYKDMPLQPCPGCKLDKHGSDCKIRDCAKSRELSHCGLCTDFPCDIITAFNNDGLPHHAEVIENLTMLRDSGEEQWLRVQEQKWRCPCGAKLSWYVEECLSCGKPVK</sequence>
<name>A0A0S8GG95_UNCW3</name>
<organism evidence="1 2">
    <name type="scientific">candidate division WOR_3 bacterium SM23_60</name>
    <dbReference type="NCBI Taxonomy" id="1703780"/>
    <lineage>
        <taxon>Bacteria</taxon>
        <taxon>Bacteria division WOR-3</taxon>
    </lineage>
</organism>
<evidence type="ECO:0000313" key="1">
    <source>
        <dbReference type="EMBL" id="KPK70844.1"/>
    </source>
</evidence>
<dbReference type="InterPro" id="IPR024227">
    <property type="entry name" value="DUF3795"/>
</dbReference>
<reference evidence="1 2" key="1">
    <citation type="journal article" date="2015" name="Microbiome">
        <title>Genomic resolution of linkages in carbon, nitrogen, and sulfur cycling among widespread estuary sediment bacteria.</title>
        <authorList>
            <person name="Baker B.J."/>
            <person name="Lazar C.S."/>
            <person name="Teske A.P."/>
            <person name="Dick G.J."/>
        </authorList>
    </citation>
    <scope>NUCLEOTIDE SEQUENCE [LARGE SCALE GENOMIC DNA]</scope>
    <source>
        <strain evidence="1">SM23_60</strain>
    </source>
</reference>
<comment type="caution">
    <text evidence="1">The sequence shown here is derived from an EMBL/GenBank/DDBJ whole genome shotgun (WGS) entry which is preliminary data.</text>
</comment>
<gene>
    <name evidence="1" type="ORF">AMJ87_08225</name>
</gene>
<proteinExistence type="predicted"/>
<dbReference type="AlphaFoldDB" id="A0A0S8GG95"/>
<dbReference type="Pfam" id="PF12675">
    <property type="entry name" value="DUF3795"/>
    <property type="match status" value="1"/>
</dbReference>
<dbReference type="EMBL" id="LJUO01000079">
    <property type="protein sequence ID" value="KPK70844.1"/>
    <property type="molecule type" value="Genomic_DNA"/>
</dbReference>
<dbReference type="Proteomes" id="UP000051096">
    <property type="component" value="Unassembled WGS sequence"/>
</dbReference>